<dbReference type="GO" id="GO:0002934">
    <property type="term" value="P:desmosome organization"/>
    <property type="evidence" value="ECO:0007669"/>
    <property type="project" value="Ensembl"/>
</dbReference>
<keyword evidence="5" id="KW-0965">Cell junction</keyword>
<evidence type="ECO:0000256" key="5">
    <source>
        <dbReference type="ARBA" id="ARBA00022949"/>
    </source>
</evidence>
<comment type="subcellular location">
    <subcellularLocation>
        <location evidence="1">Cell junction</location>
    </subcellularLocation>
</comment>
<dbReference type="Gene3D" id="1.25.10.10">
    <property type="entry name" value="Leucine-rich Repeat Variant"/>
    <property type="match status" value="1"/>
</dbReference>
<dbReference type="Ensembl" id="ENSSFOT00015011499.2">
    <property type="protein sequence ID" value="ENSSFOP00015011350.2"/>
    <property type="gene ID" value="ENSSFOG00015007333.2"/>
</dbReference>
<feature type="compositionally biased region" description="Polar residues" evidence="7">
    <location>
        <begin position="71"/>
        <end position="82"/>
    </location>
</feature>
<dbReference type="PROSITE" id="PS50176">
    <property type="entry name" value="ARM_REPEAT"/>
    <property type="match status" value="2"/>
</dbReference>
<comment type="similarity">
    <text evidence="2">Belongs to the beta-catenin family.</text>
</comment>
<evidence type="ECO:0000256" key="3">
    <source>
        <dbReference type="ARBA" id="ARBA00022737"/>
    </source>
</evidence>
<dbReference type="GO" id="GO:0005634">
    <property type="term" value="C:nucleus"/>
    <property type="evidence" value="ECO:0007669"/>
    <property type="project" value="TreeGrafter"/>
</dbReference>
<protein>
    <submittedName>
        <fullName evidence="8">Plakophilin 2</fullName>
    </submittedName>
</protein>
<evidence type="ECO:0000256" key="2">
    <source>
        <dbReference type="ARBA" id="ARBA00005462"/>
    </source>
</evidence>
<dbReference type="InterPro" id="IPR016024">
    <property type="entry name" value="ARM-type_fold"/>
</dbReference>
<dbReference type="GO" id="GO:0014704">
    <property type="term" value="C:intercalated disc"/>
    <property type="evidence" value="ECO:0007669"/>
    <property type="project" value="TreeGrafter"/>
</dbReference>
<dbReference type="SMART" id="SM00185">
    <property type="entry name" value="ARM"/>
    <property type="match status" value="6"/>
</dbReference>
<dbReference type="RefSeq" id="XP_018606781.2">
    <property type="nucleotide sequence ID" value="XM_018751265.2"/>
</dbReference>
<dbReference type="InterPro" id="IPR028435">
    <property type="entry name" value="Plakophilin/d_Catenin"/>
</dbReference>
<evidence type="ECO:0000256" key="4">
    <source>
        <dbReference type="ARBA" id="ARBA00022889"/>
    </source>
</evidence>
<dbReference type="InterPro" id="IPR000225">
    <property type="entry name" value="Armadillo"/>
</dbReference>
<dbReference type="GeneID" id="108933875"/>
<dbReference type="OrthoDB" id="3245100at2759"/>
<dbReference type="GO" id="GO:0001947">
    <property type="term" value="P:heart looping"/>
    <property type="evidence" value="ECO:0007669"/>
    <property type="project" value="Ensembl"/>
</dbReference>
<dbReference type="InterPro" id="IPR011989">
    <property type="entry name" value="ARM-like"/>
</dbReference>
<dbReference type="PANTHER" id="PTHR10372:SF25">
    <property type="entry name" value="PLAKOPHILIN-2"/>
    <property type="match status" value="1"/>
</dbReference>
<dbReference type="GO" id="GO:0045110">
    <property type="term" value="P:intermediate filament bundle assembly"/>
    <property type="evidence" value="ECO:0007669"/>
    <property type="project" value="TreeGrafter"/>
</dbReference>
<dbReference type="GeneTree" id="ENSGT00940000158677"/>
<evidence type="ECO:0000256" key="6">
    <source>
        <dbReference type="PROSITE-ProRule" id="PRU00259"/>
    </source>
</evidence>
<gene>
    <name evidence="8" type="primary">pkp2</name>
</gene>
<reference evidence="8" key="3">
    <citation type="submission" date="2025-09" db="UniProtKB">
        <authorList>
            <consortium name="Ensembl"/>
        </authorList>
    </citation>
    <scope>IDENTIFICATION</scope>
</reference>
<dbReference type="PANTHER" id="PTHR10372">
    <property type="entry name" value="PLAKOPHILLIN-RELATED"/>
    <property type="match status" value="1"/>
</dbReference>
<dbReference type="GO" id="GO:0072659">
    <property type="term" value="P:protein localization to plasma membrane"/>
    <property type="evidence" value="ECO:0007669"/>
    <property type="project" value="TreeGrafter"/>
</dbReference>
<dbReference type="AlphaFoldDB" id="A0A8C9RBY1"/>
<keyword evidence="4" id="KW-0130">Cell adhesion</keyword>
<reference evidence="8" key="2">
    <citation type="submission" date="2025-08" db="UniProtKB">
        <authorList>
            <consortium name="Ensembl"/>
        </authorList>
    </citation>
    <scope>IDENTIFICATION</scope>
</reference>
<keyword evidence="3" id="KW-0677">Repeat</keyword>
<proteinExistence type="inferred from homology"/>
<evidence type="ECO:0000256" key="7">
    <source>
        <dbReference type="SAM" id="MobiDB-lite"/>
    </source>
</evidence>
<accession>A0A8C9RBY1</accession>
<evidence type="ECO:0000256" key="1">
    <source>
        <dbReference type="ARBA" id="ARBA00004282"/>
    </source>
</evidence>
<feature type="repeat" description="ARM" evidence="6">
    <location>
        <begin position="379"/>
        <end position="421"/>
    </location>
</feature>
<dbReference type="Proteomes" id="UP000694397">
    <property type="component" value="Chromosome 2"/>
</dbReference>
<dbReference type="GO" id="GO:0005912">
    <property type="term" value="C:adherens junction"/>
    <property type="evidence" value="ECO:0007669"/>
    <property type="project" value="TreeGrafter"/>
</dbReference>
<evidence type="ECO:0000313" key="8">
    <source>
        <dbReference type="Ensembl" id="ENSSFOP00015011350.2"/>
    </source>
</evidence>
<name>A0A8C9RBY1_SCLFO</name>
<dbReference type="GO" id="GO:0098609">
    <property type="term" value="P:cell-cell adhesion"/>
    <property type="evidence" value="ECO:0007669"/>
    <property type="project" value="InterPro"/>
</dbReference>
<sequence length="816" mass="89699">MASTDTDFFIKSALPAPQGAALLADDTSLALPPEGEMCGARGLSADRSSRVQRQVQLTLTRKSARKPPNGILQSQDPTSTSGDGRGFHYVAQDLGHESEWKQRWDTVRKSQKVSTCRAKGSLVSSPDLSVHAIPGHRMLYSETTHQGSYTLPTHNLVASRTSQLGRTWASGTPKHHYSVHETSRSGLGSMRETFRSGVGSMHETYRGAPGSMREIYRGGTGSMHETYRGGTGSMRETYWSRAGSMREANRGGVGWRQQRSDADKPQPDSLAFLGTLHKDIGAQINNQGSYAASLVSMEVDGLMGQTGLTQDIIHSEVQQLPGENLIGQNHEGPGMELMLERAVKLLGKETPSVQVSATNYIQHKCFINPEARKKVLILQGIPRLIQLWHSDNEQLHKAAAATLRNIVFENNDNKMEVKDKGGIESLLSVLKSTRDTETREQLTGLLWNLSSHDLLKDYLCREALKSLTDTVIVPFSGIAEGENPKDDLLTDPDTFYNATGCLRNLSSAGPETRGAMRNYIPLIDGLVHYVQGTIADHKPDDKSTENCICILHNLSYQMEHLTSVHQSLQNLAPRSKALGCFGSRSRDMAQRSEKHRALLEEKRSPHGVEWLGSPIIVRMYLSLIARSSRKYTLEAATGALQNITAGNGKLPFTMVYTIVQKENGLQQVKRMLHEGEPDVKRAAVSLLRNISRYSEVHGEIVQQVLPELVALLPSSDSSADLPSEAAVTVCQILINLSRSEGFNVRAIVNQGGLGKIISMSTKENGFGPTRTGQAASVLLHAMWKHKELHSAYRKAGYRKADFINSKTVKALNSVEN</sequence>
<organism evidence="8 9">
    <name type="scientific">Scleropages formosus</name>
    <name type="common">Asian bonytongue</name>
    <name type="synonym">Osteoglossum formosum</name>
    <dbReference type="NCBI Taxonomy" id="113540"/>
    <lineage>
        <taxon>Eukaryota</taxon>
        <taxon>Metazoa</taxon>
        <taxon>Chordata</taxon>
        <taxon>Craniata</taxon>
        <taxon>Vertebrata</taxon>
        <taxon>Euteleostomi</taxon>
        <taxon>Actinopterygii</taxon>
        <taxon>Neopterygii</taxon>
        <taxon>Teleostei</taxon>
        <taxon>Osteoglossocephala</taxon>
        <taxon>Osteoglossomorpha</taxon>
        <taxon>Osteoglossiformes</taxon>
        <taxon>Osteoglossidae</taxon>
        <taxon>Scleropages</taxon>
    </lineage>
</organism>
<feature type="repeat" description="ARM" evidence="6">
    <location>
        <begin position="421"/>
        <end position="453"/>
    </location>
</feature>
<dbReference type="Pfam" id="PF00514">
    <property type="entry name" value="Arm"/>
    <property type="match status" value="2"/>
</dbReference>
<dbReference type="GO" id="GO:0005886">
    <property type="term" value="C:plasma membrane"/>
    <property type="evidence" value="ECO:0007669"/>
    <property type="project" value="TreeGrafter"/>
</dbReference>
<keyword evidence="9" id="KW-1185">Reference proteome</keyword>
<evidence type="ECO:0000313" key="9">
    <source>
        <dbReference type="Proteomes" id="UP000694397"/>
    </source>
</evidence>
<feature type="region of interest" description="Disordered" evidence="7">
    <location>
        <begin position="62"/>
        <end position="85"/>
    </location>
</feature>
<reference evidence="8 9" key="1">
    <citation type="submission" date="2019-04" db="EMBL/GenBank/DDBJ databases">
        <authorList>
            <consortium name="Wellcome Sanger Institute Data Sharing"/>
        </authorList>
    </citation>
    <scope>NUCLEOTIDE SEQUENCE [LARGE SCALE GENOMIC DNA]</scope>
</reference>
<dbReference type="GO" id="GO:0005737">
    <property type="term" value="C:cytoplasm"/>
    <property type="evidence" value="ECO:0007669"/>
    <property type="project" value="TreeGrafter"/>
</dbReference>
<dbReference type="SUPFAM" id="SSF48371">
    <property type="entry name" value="ARM repeat"/>
    <property type="match status" value="1"/>
</dbReference>